<accession>B8C5F9</accession>
<dbReference type="GO" id="GO:0098609">
    <property type="term" value="P:cell-cell adhesion"/>
    <property type="evidence" value="ECO:0000318"/>
    <property type="project" value="GO_Central"/>
</dbReference>
<protein>
    <submittedName>
        <fullName evidence="1">Uncharacterized protein</fullName>
    </submittedName>
</protein>
<reference evidence="1 2" key="1">
    <citation type="journal article" date="2004" name="Science">
        <title>The genome of the diatom Thalassiosira pseudonana: ecology, evolution, and metabolism.</title>
        <authorList>
            <person name="Armbrust E.V."/>
            <person name="Berges J.A."/>
            <person name="Bowler C."/>
            <person name="Green B.R."/>
            <person name="Martinez D."/>
            <person name="Putnam N.H."/>
            <person name="Zhou S."/>
            <person name="Allen A.E."/>
            <person name="Apt K.E."/>
            <person name="Bechner M."/>
            <person name="Brzezinski M.A."/>
            <person name="Chaal B.K."/>
            <person name="Chiovitti A."/>
            <person name="Davis A.K."/>
            <person name="Demarest M.S."/>
            <person name="Detter J.C."/>
            <person name="Glavina T."/>
            <person name="Goodstein D."/>
            <person name="Hadi M.Z."/>
            <person name="Hellsten U."/>
            <person name="Hildebrand M."/>
            <person name="Jenkins B.D."/>
            <person name="Jurka J."/>
            <person name="Kapitonov V.V."/>
            <person name="Kroger N."/>
            <person name="Lau W.W."/>
            <person name="Lane T.W."/>
            <person name="Larimer F.W."/>
            <person name="Lippmeier J.C."/>
            <person name="Lucas S."/>
            <person name="Medina M."/>
            <person name="Montsant A."/>
            <person name="Obornik M."/>
            <person name="Parker M.S."/>
            <person name="Palenik B."/>
            <person name="Pazour G.J."/>
            <person name="Richardson P.M."/>
            <person name="Rynearson T.A."/>
            <person name="Saito M.A."/>
            <person name="Schwartz D.C."/>
            <person name="Thamatrakoln K."/>
            <person name="Valentin K."/>
            <person name="Vardi A."/>
            <person name="Wilkerson F.P."/>
            <person name="Rokhsar D.S."/>
        </authorList>
    </citation>
    <scope>NUCLEOTIDE SEQUENCE [LARGE SCALE GENOMIC DNA]</scope>
    <source>
        <strain evidence="1 2">CCMP1335</strain>
    </source>
</reference>
<keyword evidence="2" id="KW-1185">Reference proteome</keyword>
<dbReference type="Pfam" id="PF11397">
    <property type="entry name" value="GlcNAc"/>
    <property type="match status" value="2"/>
</dbReference>
<dbReference type="HOGENOM" id="CLU_030155_0_0_1"/>
<dbReference type="PANTHER" id="PTHR34496">
    <property type="entry name" value="GLCNAC TRANSFERASE-RELATED"/>
    <property type="match status" value="1"/>
</dbReference>
<dbReference type="GeneID" id="7443563"/>
<feature type="non-terminal residue" evidence="1">
    <location>
        <position position="1"/>
    </location>
</feature>
<dbReference type="PaxDb" id="35128-Thaps262792"/>
<dbReference type="Proteomes" id="UP000001449">
    <property type="component" value="Chromosome 6"/>
</dbReference>
<dbReference type="AlphaFoldDB" id="B8C5F9"/>
<proteinExistence type="predicted"/>
<reference evidence="1 2" key="2">
    <citation type="journal article" date="2008" name="Nature">
        <title>The Phaeodactylum genome reveals the evolutionary history of diatom genomes.</title>
        <authorList>
            <person name="Bowler C."/>
            <person name="Allen A.E."/>
            <person name="Badger J.H."/>
            <person name="Grimwood J."/>
            <person name="Jabbari K."/>
            <person name="Kuo A."/>
            <person name="Maheswari U."/>
            <person name="Martens C."/>
            <person name="Maumus F."/>
            <person name="Otillar R.P."/>
            <person name="Rayko E."/>
            <person name="Salamov A."/>
            <person name="Vandepoele K."/>
            <person name="Beszteri B."/>
            <person name="Gruber A."/>
            <person name="Heijde M."/>
            <person name="Katinka M."/>
            <person name="Mock T."/>
            <person name="Valentin K."/>
            <person name="Verret F."/>
            <person name="Berges J.A."/>
            <person name="Brownlee C."/>
            <person name="Cadoret J.P."/>
            <person name="Chiovitti A."/>
            <person name="Choi C.J."/>
            <person name="Coesel S."/>
            <person name="De Martino A."/>
            <person name="Detter J.C."/>
            <person name="Durkin C."/>
            <person name="Falciatore A."/>
            <person name="Fournet J."/>
            <person name="Haruta M."/>
            <person name="Huysman M.J."/>
            <person name="Jenkins B.D."/>
            <person name="Jiroutova K."/>
            <person name="Jorgensen R.E."/>
            <person name="Joubert Y."/>
            <person name="Kaplan A."/>
            <person name="Kroger N."/>
            <person name="Kroth P.G."/>
            <person name="La Roche J."/>
            <person name="Lindquist E."/>
            <person name="Lommer M."/>
            <person name="Martin-Jezequel V."/>
            <person name="Lopez P.J."/>
            <person name="Lucas S."/>
            <person name="Mangogna M."/>
            <person name="McGinnis K."/>
            <person name="Medlin L.K."/>
            <person name="Montsant A."/>
            <person name="Oudot-Le Secq M.P."/>
            <person name="Napoli C."/>
            <person name="Obornik M."/>
            <person name="Parker M.S."/>
            <person name="Petit J.L."/>
            <person name="Porcel B.M."/>
            <person name="Poulsen N."/>
            <person name="Robison M."/>
            <person name="Rychlewski L."/>
            <person name="Rynearson T.A."/>
            <person name="Schmutz J."/>
            <person name="Shapiro H."/>
            <person name="Siaut M."/>
            <person name="Stanley M."/>
            <person name="Sussman M.R."/>
            <person name="Taylor A.R."/>
            <person name="Vardi A."/>
            <person name="von Dassow P."/>
            <person name="Vyverman W."/>
            <person name="Willis A."/>
            <person name="Wyrwicz L.S."/>
            <person name="Rokhsar D.S."/>
            <person name="Weissenbach J."/>
            <person name="Armbrust E.V."/>
            <person name="Green B.R."/>
            <person name="Van de Peer Y."/>
            <person name="Grigoriev I.V."/>
        </authorList>
    </citation>
    <scope>NUCLEOTIDE SEQUENCE [LARGE SCALE GENOMIC DNA]</scope>
    <source>
        <strain evidence="1 2">CCMP1335</strain>
    </source>
</reference>
<organism evidence="1 2">
    <name type="scientific">Thalassiosira pseudonana</name>
    <name type="common">Marine diatom</name>
    <name type="synonym">Cyclotella nana</name>
    <dbReference type="NCBI Taxonomy" id="35128"/>
    <lineage>
        <taxon>Eukaryota</taxon>
        <taxon>Sar</taxon>
        <taxon>Stramenopiles</taxon>
        <taxon>Ochrophyta</taxon>
        <taxon>Bacillariophyta</taxon>
        <taxon>Coscinodiscophyceae</taxon>
        <taxon>Thalassiosirophycidae</taxon>
        <taxon>Thalassiosirales</taxon>
        <taxon>Thalassiosiraceae</taxon>
        <taxon>Thalassiosira</taxon>
    </lineage>
</organism>
<dbReference type="KEGG" id="tps:THAPSDRAFT_262792"/>
<name>B8C5F9_THAPS</name>
<dbReference type="GO" id="GO:0004653">
    <property type="term" value="F:polypeptide N-acetylgalactosaminyltransferase activity"/>
    <property type="evidence" value="ECO:0000318"/>
    <property type="project" value="GO_Central"/>
</dbReference>
<dbReference type="RefSeq" id="XP_002291002.1">
    <property type="nucleotide sequence ID" value="XM_002290966.1"/>
</dbReference>
<evidence type="ECO:0000313" key="2">
    <source>
        <dbReference type="Proteomes" id="UP000001449"/>
    </source>
</evidence>
<dbReference type="SUPFAM" id="SSF53448">
    <property type="entry name" value="Nucleotide-diphospho-sugar transferases"/>
    <property type="match status" value="1"/>
</dbReference>
<sequence length="328" mass="37716">TIYVAIASYRDWQCRDTVTSIFSRAKFPERVRVGVVDQIVEGEDGACDAPYKPCSEDPEQHLCKYKDQLDVFQVDAQLAIGPVFARHIGHRMYRGEYYYMQSDAHVTFTRNWDEDIISQMEATKNEMAVLSTYLTDIDGSIDENGDSLRNTRPIMCNTDYEAGQNNRYLRHGSQPEAQPTIRECLPYWAAGYSFSRGHFVVNVPYDLYQPMIFQGEEMSIGIRGFTIGYDFYAPERSVCFHHYAEGKNAVKRNKVPHYWENTSQYAGAGVKAMYRLLGVVHMNPEIDPSQWDHTEEDKYGLGGVRTPELFYDTFGIDVVKKVTEHHLC</sequence>
<gene>
    <name evidence="1" type="ORF">THAPSDRAFT_262792</name>
</gene>
<feature type="non-terminal residue" evidence="1">
    <location>
        <position position="328"/>
    </location>
</feature>
<dbReference type="InParanoid" id="B8C5F9"/>
<dbReference type="PANTHER" id="PTHR34496:SF6">
    <property type="entry name" value="GLYCOSYLTRANSFERASE 2-LIKE DOMAIN-CONTAINING PROTEIN"/>
    <property type="match status" value="1"/>
</dbReference>
<dbReference type="OMA" id="IDSHIVF"/>
<dbReference type="Gene3D" id="3.90.550.10">
    <property type="entry name" value="Spore Coat Polysaccharide Biosynthesis Protein SpsA, Chain A"/>
    <property type="match status" value="1"/>
</dbReference>
<dbReference type="GO" id="GO:0006493">
    <property type="term" value="P:protein O-linked glycosylation"/>
    <property type="evidence" value="ECO:0000318"/>
    <property type="project" value="GO_Central"/>
</dbReference>
<dbReference type="EMBL" id="CM000643">
    <property type="protein sequence ID" value="EED91109.1"/>
    <property type="molecule type" value="Genomic_DNA"/>
</dbReference>
<dbReference type="eggNOG" id="ENOG502RY4V">
    <property type="taxonomic scope" value="Eukaryota"/>
</dbReference>
<dbReference type="InterPro" id="IPR021067">
    <property type="entry name" value="Glycosyltransferase"/>
</dbReference>
<dbReference type="InterPro" id="IPR029044">
    <property type="entry name" value="Nucleotide-diphossugar_trans"/>
</dbReference>
<evidence type="ECO:0000313" key="1">
    <source>
        <dbReference type="EMBL" id="EED91109.1"/>
    </source>
</evidence>